<comment type="function">
    <text evidence="7">Supplies octaprenyl diphosphate, the precursor for the side chain of the isoprenoid quinones ubiquinone and menaquinone.</text>
</comment>
<evidence type="ECO:0000256" key="1">
    <source>
        <dbReference type="ARBA" id="ARBA00001946"/>
    </source>
</evidence>
<evidence type="ECO:0000256" key="3">
    <source>
        <dbReference type="ARBA" id="ARBA00022679"/>
    </source>
</evidence>
<dbReference type="EC" id="2.5.1.90" evidence="8"/>
<dbReference type="InterPro" id="IPR008949">
    <property type="entry name" value="Isoprenoid_synthase_dom_sf"/>
</dbReference>
<dbReference type="InterPro" id="IPR033749">
    <property type="entry name" value="Polyprenyl_synt_CS"/>
</dbReference>
<evidence type="ECO:0000256" key="6">
    <source>
        <dbReference type="ARBA" id="ARBA00051506"/>
    </source>
</evidence>
<dbReference type="Proteomes" id="UP000654401">
    <property type="component" value="Unassembled WGS sequence"/>
</dbReference>
<protein>
    <recommendedName>
        <fullName evidence="9">Octaprenyl diphosphate synthase</fullName>
        <ecNumber evidence="8">2.5.1.90</ecNumber>
    </recommendedName>
    <alternativeName>
        <fullName evidence="11">All-trans-octaprenyl-diphosphate synthase</fullName>
    </alternativeName>
    <alternativeName>
        <fullName evidence="10">Octaprenyl pyrophosphate synthase</fullName>
    </alternativeName>
</protein>
<comment type="similarity">
    <text evidence="2 12">Belongs to the FPP/GGPP synthase family.</text>
</comment>
<dbReference type="PANTHER" id="PTHR12001">
    <property type="entry name" value="GERANYLGERANYL PYROPHOSPHATE SYNTHASE"/>
    <property type="match status" value="1"/>
</dbReference>
<evidence type="ECO:0000256" key="4">
    <source>
        <dbReference type="ARBA" id="ARBA00022723"/>
    </source>
</evidence>
<comment type="caution">
    <text evidence="13">The sequence shown here is derived from an EMBL/GenBank/DDBJ whole genome shotgun (WGS) entry which is preliminary data.</text>
</comment>
<dbReference type="SFLD" id="SFLDS00005">
    <property type="entry name" value="Isoprenoid_Synthase_Type_I"/>
    <property type="match status" value="1"/>
</dbReference>
<dbReference type="PROSITE" id="PS00723">
    <property type="entry name" value="POLYPRENYL_SYNTHASE_1"/>
    <property type="match status" value="1"/>
</dbReference>
<evidence type="ECO:0000313" key="13">
    <source>
        <dbReference type="EMBL" id="MBC8519677.1"/>
    </source>
</evidence>
<comment type="cofactor">
    <cofactor evidence="1">
        <name>Mg(2+)</name>
        <dbReference type="ChEBI" id="CHEBI:18420"/>
    </cofactor>
</comment>
<dbReference type="Pfam" id="PF00348">
    <property type="entry name" value="polyprenyl_synt"/>
    <property type="match status" value="1"/>
</dbReference>
<dbReference type="EMBL" id="JACNFK010000025">
    <property type="protein sequence ID" value="MBC8519677.1"/>
    <property type="molecule type" value="Genomic_DNA"/>
</dbReference>
<dbReference type="PANTHER" id="PTHR12001:SF69">
    <property type="entry name" value="ALL TRANS-POLYPRENYL-DIPHOSPHATE SYNTHASE PDSS1"/>
    <property type="match status" value="1"/>
</dbReference>
<name>A0A8J6TXG9_9GAMM</name>
<reference evidence="13 14" key="1">
    <citation type="submission" date="2020-08" db="EMBL/GenBank/DDBJ databases">
        <title>Bridging the membrane lipid divide: bacteria of the FCB group superphylum have the potential to synthesize archaeal ether lipids.</title>
        <authorList>
            <person name="Villanueva L."/>
            <person name="Von Meijenfeldt F.A.B."/>
            <person name="Westbye A.B."/>
            <person name="Yadav S."/>
            <person name="Hopmans E.C."/>
            <person name="Dutilh B.E."/>
            <person name="Sinninghe Damste J.S."/>
        </authorList>
    </citation>
    <scope>NUCLEOTIDE SEQUENCE [LARGE SCALE GENOMIC DNA]</scope>
    <source>
        <strain evidence="13">NIOZ-UU100</strain>
    </source>
</reference>
<evidence type="ECO:0000256" key="12">
    <source>
        <dbReference type="RuleBase" id="RU004466"/>
    </source>
</evidence>
<dbReference type="GO" id="GO:0106350">
    <property type="term" value="F:all-trans-octaprenyl-diphosphate synthase activity"/>
    <property type="evidence" value="ECO:0007669"/>
    <property type="project" value="UniProtKB-EC"/>
</dbReference>
<evidence type="ECO:0000256" key="7">
    <source>
        <dbReference type="ARBA" id="ARBA00055029"/>
    </source>
</evidence>
<sequence>MAKLSTFKEIQELIQDDLKAVDTLIIQRLKSDVVLINQLGHYIVGGGGKRVRPMVMLLAARACGSTSSDAVQLAAVIEFIHTATLLHDDVVDTSELRRGKETANAVFGNQAAVLTGDFLYSRAFQMMVEVQQMRVMDILADTTNVIAEGEVLQLLNCNDPDTTEERYYEVIYRKTAKLFEAGGQLGAVVANQSPDIESALMEYGRHLGNTFQLVDDALDYSSSAEDMGKNAGDDLAEGKPTLPLIHAMESGTAAERELIRGAIENGGERQFDTIMETIHNTNAIEYTLDAATAAVNKATAAAMKLPESPYRDALISLAEFTLKRSY</sequence>
<dbReference type="GO" id="GO:0046872">
    <property type="term" value="F:metal ion binding"/>
    <property type="evidence" value="ECO:0007669"/>
    <property type="project" value="UniProtKB-KW"/>
</dbReference>
<dbReference type="Gene3D" id="1.10.600.10">
    <property type="entry name" value="Farnesyl Diphosphate Synthase"/>
    <property type="match status" value="1"/>
</dbReference>
<accession>A0A8J6TXG9</accession>
<dbReference type="NCBIfam" id="NF008140">
    <property type="entry name" value="PRK10888.1"/>
    <property type="match status" value="1"/>
</dbReference>
<organism evidence="13 14">
    <name type="scientific">Candidatus Thiopontia autotrophica</name>
    <dbReference type="NCBI Taxonomy" id="2841688"/>
    <lineage>
        <taxon>Bacteria</taxon>
        <taxon>Pseudomonadati</taxon>
        <taxon>Pseudomonadota</taxon>
        <taxon>Gammaproteobacteria</taxon>
        <taxon>Candidatus Thiopontia</taxon>
    </lineage>
</organism>
<dbReference type="InterPro" id="IPR000092">
    <property type="entry name" value="Polyprenyl_synt"/>
</dbReference>
<evidence type="ECO:0000256" key="2">
    <source>
        <dbReference type="ARBA" id="ARBA00006706"/>
    </source>
</evidence>
<comment type="catalytic activity">
    <reaction evidence="6">
        <text>5 isopentenyl diphosphate + (2E,6E)-farnesyl diphosphate = all-trans-octaprenyl diphosphate + 5 diphosphate</text>
        <dbReference type="Rhea" id="RHEA:27798"/>
        <dbReference type="ChEBI" id="CHEBI:33019"/>
        <dbReference type="ChEBI" id="CHEBI:57711"/>
        <dbReference type="ChEBI" id="CHEBI:128769"/>
        <dbReference type="ChEBI" id="CHEBI:175763"/>
        <dbReference type="EC" id="2.5.1.90"/>
    </reaction>
</comment>
<evidence type="ECO:0000256" key="5">
    <source>
        <dbReference type="ARBA" id="ARBA00022842"/>
    </source>
</evidence>
<evidence type="ECO:0000256" key="9">
    <source>
        <dbReference type="ARBA" id="ARBA00072473"/>
    </source>
</evidence>
<dbReference type="FunFam" id="1.10.600.10:FF:000002">
    <property type="entry name" value="Octaprenyl diphosphate synthase"/>
    <property type="match status" value="1"/>
</dbReference>
<proteinExistence type="inferred from homology"/>
<keyword evidence="4" id="KW-0479">Metal-binding</keyword>
<keyword evidence="3 12" id="KW-0808">Transferase</keyword>
<dbReference type="GO" id="GO:0008299">
    <property type="term" value="P:isoprenoid biosynthetic process"/>
    <property type="evidence" value="ECO:0007669"/>
    <property type="project" value="InterPro"/>
</dbReference>
<keyword evidence="5" id="KW-0460">Magnesium</keyword>
<evidence type="ECO:0000313" key="14">
    <source>
        <dbReference type="Proteomes" id="UP000654401"/>
    </source>
</evidence>
<gene>
    <name evidence="13" type="primary">ispB</name>
    <name evidence="13" type="ORF">H8D24_04625</name>
</gene>
<evidence type="ECO:0000256" key="11">
    <source>
        <dbReference type="ARBA" id="ARBA00083124"/>
    </source>
</evidence>
<dbReference type="CDD" id="cd00685">
    <property type="entry name" value="Trans_IPPS_HT"/>
    <property type="match status" value="1"/>
</dbReference>
<dbReference type="AlphaFoldDB" id="A0A8J6TXG9"/>
<evidence type="ECO:0000256" key="8">
    <source>
        <dbReference type="ARBA" id="ARBA00066511"/>
    </source>
</evidence>
<evidence type="ECO:0000256" key="10">
    <source>
        <dbReference type="ARBA" id="ARBA00079637"/>
    </source>
</evidence>
<dbReference type="SUPFAM" id="SSF48576">
    <property type="entry name" value="Terpenoid synthases"/>
    <property type="match status" value="1"/>
</dbReference>